<dbReference type="InterPro" id="IPR050367">
    <property type="entry name" value="APC_superfamily"/>
</dbReference>
<feature type="transmembrane region" description="Helical" evidence="5">
    <location>
        <begin position="376"/>
        <end position="398"/>
    </location>
</feature>
<feature type="transmembrane region" description="Helical" evidence="5">
    <location>
        <begin position="439"/>
        <end position="458"/>
    </location>
</feature>
<dbReference type="PANTHER" id="PTHR42770:SF7">
    <property type="entry name" value="MEMBRANE PROTEIN"/>
    <property type="match status" value="1"/>
</dbReference>
<evidence type="ECO:0000313" key="7">
    <source>
        <dbReference type="EMBL" id="SIR52700.1"/>
    </source>
</evidence>
<comment type="subcellular location">
    <subcellularLocation>
        <location evidence="1">Membrane</location>
        <topology evidence="1">Multi-pass membrane protein</topology>
    </subcellularLocation>
</comment>
<feature type="domain" description="Amino acid permease/ SLC12A" evidence="6">
    <location>
        <begin position="35"/>
        <end position="429"/>
    </location>
</feature>
<feature type="transmembrane region" description="Helical" evidence="5">
    <location>
        <begin position="62"/>
        <end position="83"/>
    </location>
</feature>
<feature type="transmembrane region" description="Helical" evidence="5">
    <location>
        <begin position="208"/>
        <end position="228"/>
    </location>
</feature>
<dbReference type="Proteomes" id="UP000186308">
    <property type="component" value="Unassembled WGS sequence"/>
</dbReference>
<dbReference type="OrthoDB" id="9804700at2"/>
<evidence type="ECO:0000259" key="6">
    <source>
        <dbReference type="Pfam" id="PF00324"/>
    </source>
</evidence>
<dbReference type="PIRSF" id="PIRSF006060">
    <property type="entry name" value="AA_transporter"/>
    <property type="match status" value="1"/>
</dbReference>
<dbReference type="EMBL" id="FTNE01000046">
    <property type="protein sequence ID" value="SIR52700.1"/>
    <property type="molecule type" value="Genomic_DNA"/>
</dbReference>
<dbReference type="RefSeq" id="WP_029313326.1">
    <property type="nucleotide sequence ID" value="NZ_FTNE01000046.1"/>
</dbReference>
<feature type="transmembrane region" description="Helical" evidence="5">
    <location>
        <begin position="175"/>
        <end position="196"/>
    </location>
</feature>
<feature type="transmembrane region" description="Helical" evidence="5">
    <location>
        <begin position="103"/>
        <end position="124"/>
    </location>
</feature>
<evidence type="ECO:0000313" key="8">
    <source>
        <dbReference type="Proteomes" id="UP000186308"/>
    </source>
</evidence>
<proteinExistence type="predicted"/>
<dbReference type="PANTHER" id="PTHR42770">
    <property type="entry name" value="AMINO ACID TRANSPORTER-RELATED"/>
    <property type="match status" value="1"/>
</dbReference>
<organism evidence="7 8">
    <name type="scientific">Acidiphilium rubrum</name>
    <dbReference type="NCBI Taxonomy" id="526"/>
    <lineage>
        <taxon>Bacteria</taxon>
        <taxon>Pseudomonadati</taxon>
        <taxon>Pseudomonadota</taxon>
        <taxon>Alphaproteobacteria</taxon>
        <taxon>Acetobacterales</taxon>
        <taxon>Acidocellaceae</taxon>
        <taxon>Acidiphilium</taxon>
    </lineage>
</organism>
<evidence type="ECO:0000256" key="5">
    <source>
        <dbReference type="SAM" id="Phobius"/>
    </source>
</evidence>
<dbReference type="AlphaFoldDB" id="A0A8G2CNZ2"/>
<feature type="transmembrane region" description="Helical" evidence="5">
    <location>
        <begin position="410"/>
        <end position="433"/>
    </location>
</feature>
<evidence type="ECO:0000256" key="4">
    <source>
        <dbReference type="ARBA" id="ARBA00023136"/>
    </source>
</evidence>
<dbReference type="GO" id="GO:0055085">
    <property type="term" value="P:transmembrane transport"/>
    <property type="evidence" value="ECO:0007669"/>
    <property type="project" value="InterPro"/>
</dbReference>
<feature type="transmembrane region" description="Helical" evidence="5">
    <location>
        <begin position="349"/>
        <end position="370"/>
    </location>
</feature>
<keyword evidence="4 5" id="KW-0472">Membrane</keyword>
<feature type="transmembrane region" description="Helical" evidence="5">
    <location>
        <begin position="296"/>
        <end position="321"/>
    </location>
</feature>
<name>A0A8G2CNZ2_ACIRU</name>
<keyword evidence="3 5" id="KW-1133">Transmembrane helix</keyword>
<dbReference type="InterPro" id="IPR004841">
    <property type="entry name" value="AA-permease/SLC12A_dom"/>
</dbReference>
<dbReference type="GO" id="GO:0016020">
    <property type="term" value="C:membrane"/>
    <property type="evidence" value="ECO:0007669"/>
    <property type="project" value="UniProtKB-SubCell"/>
</dbReference>
<sequence length="475" mass="49950">MSPNSDLVAASDLSVQSAPAQLRHGTLSLVETVGQSIANIAPTLTPALNISVVAGFAGVDSWLSYMIGTIGIMFVAGGIGSLAARHPQAGSYFVYIGRTLGPFAGGLAGWSMILAYLATGVAVIDGVPIFLSNFLAAIGIKSTIVPLWVFAVAFFAAVTYAAYRDIRLSSRLGLILEAISVGIIIVITAMIIGIHGTVIDPVELDFSSIKYGAVMNALPFVVFSFVGFESAATLAKESSNPVRNIPRSVVFSAAIAGLFFTLISYFMVFGIDNNAAAIGNSASPFTAVTDKAGLPWAAAIVYFAALISAFACALACVNAGARMLYSMGRYRFLHGAVGKVHDTHQTPHVAVLISSGIIMAVTLATMPLGYLNAFGYTGTIATFGFLFVYFLICIVAPLDLKRAGLMKTKHVAVGVIGVALMAFVIFGSIFPVPAFPYNILPYLFVAYMLAGAGWFVMLRRKSPQILNSIGLDMEG</sequence>
<protein>
    <submittedName>
        <fullName evidence="7">Amino acid/polyamine/organocation transporter, APC superfamily</fullName>
    </submittedName>
</protein>
<keyword evidence="2 5" id="KW-0812">Transmembrane</keyword>
<dbReference type="Pfam" id="PF00324">
    <property type="entry name" value="AA_permease"/>
    <property type="match status" value="1"/>
</dbReference>
<accession>A0A8G2CNZ2</accession>
<feature type="transmembrane region" description="Helical" evidence="5">
    <location>
        <begin position="144"/>
        <end position="163"/>
    </location>
</feature>
<evidence type="ECO:0000256" key="2">
    <source>
        <dbReference type="ARBA" id="ARBA00022692"/>
    </source>
</evidence>
<comment type="caution">
    <text evidence="7">The sequence shown here is derived from an EMBL/GenBank/DDBJ whole genome shotgun (WGS) entry which is preliminary data.</text>
</comment>
<evidence type="ECO:0000256" key="3">
    <source>
        <dbReference type="ARBA" id="ARBA00022989"/>
    </source>
</evidence>
<evidence type="ECO:0000256" key="1">
    <source>
        <dbReference type="ARBA" id="ARBA00004141"/>
    </source>
</evidence>
<keyword evidence="8" id="KW-1185">Reference proteome</keyword>
<dbReference type="Gene3D" id="1.20.1740.10">
    <property type="entry name" value="Amino acid/polyamine transporter I"/>
    <property type="match status" value="1"/>
</dbReference>
<gene>
    <name evidence="7" type="ORF">SAMN05421828_14613</name>
</gene>
<feature type="transmembrane region" description="Helical" evidence="5">
    <location>
        <begin position="249"/>
        <end position="271"/>
    </location>
</feature>
<reference evidence="7 8" key="1">
    <citation type="submission" date="2017-01" db="EMBL/GenBank/DDBJ databases">
        <authorList>
            <person name="Varghese N."/>
            <person name="Submissions S."/>
        </authorList>
    </citation>
    <scope>NUCLEOTIDE SEQUENCE [LARGE SCALE GENOMIC DNA]</scope>
    <source>
        <strain evidence="7 8">ATCC 35905</strain>
    </source>
</reference>